<dbReference type="EMBL" id="JADBJN010000002">
    <property type="protein sequence ID" value="KAG5676587.1"/>
    <property type="molecule type" value="Genomic_DNA"/>
</dbReference>
<evidence type="ECO:0000313" key="12">
    <source>
        <dbReference type="Proteomes" id="UP001107558"/>
    </source>
</evidence>
<dbReference type="Pfam" id="PF08158">
    <property type="entry name" value="SDA1_HEAT"/>
    <property type="match status" value="1"/>
</dbReference>
<keyword evidence="5 6" id="KW-0539">Nucleus</keyword>
<evidence type="ECO:0000259" key="9">
    <source>
        <dbReference type="Pfam" id="PF08158"/>
    </source>
</evidence>
<evidence type="ECO:0000256" key="7">
    <source>
        <dbReference type="SAM" id="MobiDB-lite"/>
    </source>
</evidence>
<name>A0A9J6C440_POLVA</name>
<feature type="domain" description="SDA1 N-terminal" evidence="9">
    <location>
        <begin position="61"/>
        <end position="423"/>
    </location>
</feature>
<dbReference type="OrthoDB" id="2196187at2759"/>
<evidence type="ECO:0000259" key="10">
    <source>
        <dbReference type="Pfam" id="PF21638"/>
    </source>
</evidence>
<evidence type="ECO:0000313" key="11">
    <source>
        <dbReference type="EMBL" id="KAG5676587.1"/>
    </source>
</evidence>
<feature type="domain" description="SDA1 middle" evidence="8">
    <location>
        <begin position="486"/>
        <end position="624"/>
    </location>
</feature>
<comment type="function">
    <text evidence="6">Required for 60S pre-ribosomal subunits export to the cytoplasm.</text>
</comment>
<feature type="region of interest" description="Disordered" evidence="7">
    <location>
        <begin position="573"/>
        <end position="594"/>
    </location>
</feature>
<evidence type="ECO:0000259" key="8">
    <source>
        <dbReference type="Pfam" id="PF05285"/>
    </source>
</evidence>
<dbReference type="InterPro" id="IPR016024">
    <property type="entry name" value="ARM-type_fold"/>
</dbReference>
<sequence>MVRHNNQLPDNLPQLQNLIKRDPQSYKEDFIQQYQHFLSTLEIFKLSPDVENKSLDELVMFIAQVAQCYPDELKLFPQQLVDLLKTYSTTLSKEMRASFVRALILLRNKNLIKPLDILELFFQLLRCPDKELRKFLQNHIINDIKNMNAKQKDMKVNSALQSYMYSMIKDSNPRAAKMSLDIMVELYKKNIWNDSKTVNVIASVGCFSKITKVLVASLKFFLGTDEEDESDSDSDDNEPDLKAAMMANRVSKKTKKRTKQLENVKKLYKKSQNKKKKAPTFNFSAIHLINNPQGMAEDLFEQLKNGNERFEVKLLHLDVISRLIGIHDLFIFSFYPYVTRFLQPHQRQVTRIMQFAAQASHELVPPEVIEPINKTIANNFVTERNSSDVMAIGLNAIREVCQRCPLSMNEDLLRDLVLYKNYKDKSVVMAARSLITLYREQMPDLLHKKDRGRPTEESIEIKAKKYGEIKASDFIAGAEVLVKDESKKSNDGEDESDEEEESDDDSDSDGSWVDVSHSEDEAIGANDTAENSDEEENDENEVDTKEAAKELALTKIFTDADFKKIEGELIRRKVSSSSRKRKATTVEPPTLPEKSETVKLSDIEMIYKKRKTDKQARIESIQKGREGREKFGYKDGRQNIHCSKTNREKNKKKNFQMIRNKVRGKIKKSFRDKQLALRKHLIQQKKMK</sequence>
<dbReference type="InterPro" id="IPR048292">
    <property type="entry name" value="SDA1_C"/>
</dbReference>
<feature type="compositionally biased region" description="Basic residues" evidence="7">
    <location>
        <begin position="573"/>
        <end position="583"/>
    </location>
</feature>
<evidence type="ECO:0000256" key="1">
    <source>
        <dbReference type="ARBA" id="ARBA00005783"/>
    </source>
</evidence>
<dbReference type="SUPFAM" id="SSF48371">
    <property type="entry name" value="ARM repeat"/>
    <property type="match status" value="1"/>
</dbReference>
<dbReference type="GO" id="GO:0005730">
    <property type="term" value="C:nucleolus"/>
    <property type="evidence" value="ECO:0007669"/>
    <property type="project" value="UniProtKB-SubCell"/>
</dbReference>
<gene>
    <name evidence="11" type="ORF">PVAND_006410</name>
</gene>
<dbReference type="InterPro" id="IPR027312">
    <property type="entry name" value="Sda1"/>
</dbReference>
<feature type="compositionally biased region" description="Acidic residues" evidence="7">
    <location>
        <begin position="530"/>
        <end position="541"/>
    </location>
</feature>
<keyword evidence="12" id="KW-1185">Reference proteome</keyword>
<dbReference type="GO" id="GO:0042273">
    <property type="term" value="P:ribosomal large subunit biogenesis"/>
    <property type="evidence" value="ECO:0007669"/>
    <property type="project" value="UniProtKB-UniRule"/>
</dbReference>
<dbReference type="InterPro" id="IPR012977">
    <property type="entry name" value="SDA1_N"/>
</dbReference>
<proteinExistence type="inferred from homology"/>
<feature type="domain" description="SDA1 C-terminal" evidence="10">
    <location>
        <begin position="642"/>
        <end position="687"/>
    </location>
</feature>
<protein>
    <recommendedName>
        <fullName evidence="6">Protein SDA1</fullName>
    </recommendedName>
</protein>
<evidence type="ECO:0000256" key="2">
    <source>
        <dbReference type="ARBA" id="ARBA00022448"/>
    </source>
</evidence>
<dbReference type="Pfam" id="PF21638">
    <property type="entry name" value="SDA1_C"/>
    <property type="match status" value="1"/>
</dbReference>
<organism evidence="11 12">
    <name type="scientific">Polypedilum vanderplanki</name>
    <name type="common">Sleeping chironomid midge</name>
    <dbReference type="NCBI Taxonomy" id="319348"/>
    <lineage>
        <taxon>Eukaryota</taxon>
        <taxon>Metazoa</taxon>
        <taxon>Ecdysozoa</taxon>
        <taxon>Arthropoda</taxon>
        <taxon>Hexapoda</taxon>
        <taxon>Insecta</taxon>
        <taxon>Pterygota</taxon>
        <taxon>Neoptera</taxon>
        <taxon>Endopterygota</taxon>
        <taxon>Diptera</taxon>
        <taxon>Nematocera</taxon>
        <taxon>Chironomoidea</taxon>
        <taxon>Chironomidae</taxon>
        <taxon>Chironominae</taxon>
        <taxon>Polypedilum</taxon>
        <taxon>Polypedilum</taxon>
    </lineage>
</organism>
<dbReference type="Proteomes" id="UP001107558">
    <property type="component" value="Chromosome 2"/>
</dbReference>
<evidence type="ECO:0000256" key="5">
    <source>
        <dbReference type="ARBA" id="ARBA00023242"/>
    </source>
</evidence>
<dbReference type="AlphaFoldDB" id="A0A9J6C440"/>
<accession>A0A9J6C440</accession>
<dbReference type="GO" id="GO:0000055">
    <property type="term" value="P:ribosomal large subunit export from nucleus"/>
    <property type="evidence" value="ECO:0007669"/>
    <property type="project" value="UniProtKB-UniRule"/>
</dbReference>
<feature type="compositionally biased region" description="Basic and acidic residues" evidence="7">
    <location>
        <begin position="624"/>
        <end position="638"/>
    </location>
</feature>
<dbReference type="Pfam" id="PF05285">
    <property type="entry name" value="SDA1_dom"/>
    <property type="match status" value="1"/>
</dbReference>
<dbReference type="PANTHER" id="PTHR12730">
    <property type="entry name" value="HSDA/SDA1-RELATED"/>
    <property type="match status" value="1"/>
</dbReference>
<dbReference type="PANTHER" id="PTHR12730:SF0">
    <property type="entry name" value="PROTEIN SDA1 HOMOLOG"/>
    <property type="match status" value="1"/>
</dbReference>
<dbReference type="InterPro" id="IPR007949">
    <property type="entry name" value="SDA1_MD"/>
</dbReference>
<reference evidence="11" key="1">
    <citation type="submission" date="2021-03" db="EMBL/GenBank/DDBJ databases">
        <title>Chromosome level genome of the anhydrobiotic midge Polypedilum vanderplanki.</title>
        <authorList>
            <person name="Yoshida Y."/>
            <person name="Kikawada T."/>
            <person name="Gusev O."/>
        </authorList>
    </citation>
    <scope>NUCLEOTIDE SEQUENCE</scope>
    <source>
        <strain evidence="11">NIAS01</strain>
        <tissue evidence="11">Whole body or cell culture</tissue>
    </source>
</reference>
<comment type="caution">
    <text evidence="11">The sequence shown here is derived from an EMBL/GenBank/DDBJ whole genome shotgun (WGS) entry which is preliminary data.</text>
</comment>
<feature type="compositionally biased region" description="Acidic residues" evidence="7">
    <location>
        <begin position="492"/>
        <end position="508"/>
    </location>
</feature>
<keyword evidence="2 6" id="KW-0813">Transport</keyword>
<evidence type="ECO:0000256" key="3">
    <source>
        <dbReference type="ARBA" id="ARBA00022517"/>
    </source>
</evidence>
<evidence type="ECO:0000256" key="6">
    <source>
        <dbReference type="RuleBase" id="RU365057"/>
    </source>
</evidence>
<keyword evidence="4 6" id="KW-0653">Protein transport</keyword>
<evidence type="ECO:0000256" key="4">
    <source>
        <dbReference type="ARBA" id="ARBA00022927"/>
    </source>
</evidence>
<comment type="subcellular location">
    <subcellularLocation>
        <location evidence="6">Nucleus</location>
        <location evidence="6">Nucleolus</location>
    </subcellularLocation>
</comment>
<feature type="region of interest" description="Disordered" evidence="7">
    <location>
        <begin position="485"/>
        <end position="547"/>
    </location>
</feature>
<keyword evidence="3 6" id="KW-0690">Ribosome biogenesis</keyword>
<feature type="region of interest" description="Disordered" evidence="7">
    <location>
        <begin position="624"/>
        <end position="651"/>
    </location>
</feature>
<comment type="similarity">
    <text evidence="1 6">Belongs to the SDA1 family.</text>
</comment>
<dbReference type="GO" id="GO:0015031">
    <property type="term" value="P:protein transport"/>
    <property type="evidence" value="ECO:0007669"/>
    <property type="project" value="UniProtKB-KW"/>
</dbReference>